<reference evidence="2 3" key="1">
    <citation type="journal article" date="2017" name="G3 (Bethesda)">
        <title>The Physical Genome Mapping of Anopheles albimanus Corrected Scaffold Misassemblies and Identified Interarm Rearrangements in Genus Anopheles.</title>
        <authorList>
            <person name="Artemov G.N."/>
            <person name="Peery A.N."/>
            <person name="Jiang X."/>
            <person name="Tu Z."/>
            <person name="Stegniy V.N."/>
            <person name="Sharakhova M.V."/>
            <person name="Sharakhov I.V."/>
        </authorList>
    </citation>
    <scope>NUCLEOTIDE SEQUENCE [LARGE SCALE GENOMIC DNA]</scope>
    <source>
        <strain evidence="2 3">ALBI9_A</strain>
    </source>
</reference>
<evidence type="ECO:0000313" key="3">
    <source>
        <dbReference type="Proteomes" id="UP000069272"/>
    </source>
</evidence>
<name>A0A182FBI9_ANOAL</name>
<reference evidence="2" key="2">
    <citation type="submission" date="2022-08" db="UniProtKB">
        <authorList>
            <consortium name="EnsemblMetazoa"/>
        </authorList>
    </citation>
    <scope>IDENTIFICATION</scope>
    <source>
        <strain evidence="2">STECLA/ALBI9_A</strain>
    </source>
</reference>
<proteinExistence type="predicted"/>
<dbReference type="GeneID" id="118464247"/>
<accession>A0A182FBI9</accession>
<organism evidence="2 3">
    <name type="scientific">Anopheles albimanus</name>
    <name type="common">New world malaria mosquito</name>
    <dbReference type="NCBI Taxonomy" id="7167"/>
    <lineage>
        <taxon>Eukaryota</taxon>
        <taxon>Metazoa</taxon>
        <taxon>Ecdysozoa</taxon>
        <taxon>Arthropoda</taxon>
        <taxon>Hexapoda</taxon>
        <taxon>Insecta</taxon>
        <taxon>Pterygota</taxon>
        <taxon>Neoptera</taxon>
        <taxon>Endopterygota</taxon>
        <taxon>Diptera</taxon>
        <taxon>Nematocera</taxon>
        <taxon>Culicoidea</taxon>
        <taxon>Culicidae</taxon>
        <taxon>Anophelinae</taxon>
        <taxon>Anopheles</taxon>
    </lineage>
</organism>
<sequence>MDMKSEILKRLSDPERGFAENLAYGVKLWKSANFYYMSKYDVIFEFFLGGLATFYHEVSALDEQLFNERWQIVNNFLALVCPSNALPATVVERVQSILQSITDQTPDRREQLLESTLTVSFDGKFKNFYKFDFVSYGRALRVALEYYKKCLKVVRPKEEEEKLIDRIFGDLKIYIKSASDDPSWTEAFSFILTPLSEVVLLLQMRGIDRHEELMECFKQVYFGEGKASNYHRVDDQTKKHLFMGCFDMNELPLHVIALLIEGYLRAYREMKLEVLLFLKYFLLHVFVDESRSILKNTQQIFAITKYVFALLRKYFIKVDQQLVMDFNFTELFTHKLKEFIDICAASDGLLKDLFSLICTINEYNPLILEQTIVGIILKTMFLRKDPETLHHYQCMLISTMKMYMKLNKNENFRAELFMSLSDYLEANDLNATIRELRGKGSGKRKSKLGTNEIDTPTKKRKLLNGSSVTVFSEDDKMFLDHLLAAEKGSDEESKPVARVQLQNLCPTLAFAWPDVDGRLSEAMMEYIKTLLTARSFDYWDAMIAMLNEALETPLDEHTESSIFQFELTMCWLCYYFAGNTLIEHSNLFWEKLTKHFEEFDATLTSIVRTLLVGEEKGDSRFYSAFLKMVYFYANYRLIVSYYRPDSIVSDNEYVHSYLTDAEWQTIEERLAVKDKPLMNRILLQKLRESELTGSGAYAESSNDRQALIDRVVNDQPGEHLRWVLLDRSTNVWFLTLLSREQQASVADYLLDRAYCPLEGIKQILAGISTNHELLEVLMLTAFKRIAQHVLAGCEKAVSRKIPFDELLAGTVEDVLPRLSKLLERCASKRSDGVPVVLEDIDDFDHLLAVLDEIRIDEVETERKVVLVALNMLLYADVSASGSEQQIVQFRNQLMRHINLGTVTNISRFARIETLVILFGQSPLLAVIIRQLATNLTEEAFEEFKSLLNSFKKCSTDRFALLLLMFNFLQKNNSNKLKLVPVEQLGSLLDDFVGVIDEFVLQKLPKQLRNTDATCFDHCLEGCSLIIRYKATRKKDLDEKLREQFMIYIEQARKVSSSSSSNLLTTCLQYKAYLKLDDTRLNAILENRWQAFLKMTQEDTSPNMNSGHVKVFNDDTKPLINSEGRQQEQAIKTFVVSFTNHLSATEYAKKLQQLDSIACDAGGTASLRSVLRGYAMLAKQGFNESVGDETNRAFVRNFSAVVARDVLGLCVQKAFLQDPALLEEILTCFASVIGTSSLTLLPPVMDNVLQFLSAINIRKYPLVEGEEQKFYKLHRLISEVMYMLLITRPNYVGHRLPQYLHVLQGLIGSIICYKESFPATQSLNSFEVLSISDLLLPIEKIMNTAVKKLEKDLRILAPYTLAQILHTIIQSKRPTTLQERIARKVYNVCFELIAVYDSHSSSYLLRTMDESSRLLYTDVVKQYKKYRSFKGMA</sequence>
<evidence type="ECO:0000313" key="2">
    <source>
        <dbReference type="EnsemblMetazoa" id="AALB003872-PA"/>
    </source>
</evidence>
<protein>
    <submittedName>
        <fullName evidence="2">Urb2 domain-containing protein</fullName>
    </submittedName>
</protein>
<dbReference type="VEuPathDB" id="VectorBase:AALB003872"/>
<dbReference type="RefSeq" id="XP_035787342.1">
    <property type="nucleotide sequence ID" value="XM_035931449.1"/>
</dbReference>
<feature type="domain" description="Nucleolar 27S pre-rRNA processing Urb2/Npa2 C-terminal" evidence="1">
    <location>
        <begin position="1224"/>
        <end position="1430"/>
    </location>
</feature>
<keyword evidence="3" id="KW-1185">Reference proteome</keyword>
<dbReference type="VEuPathDB" id="VectorBase:AALB20_035937"/>
<dbReference type="EnsemblMetazoa" id="AALB003872-RA">
    <property type="protein sequence ID" value="AALB003872-PA"/>
    <property type="gene ID" value="AALB003872"/>
</dbReference>
<dbReference type="STRING" id="7167.A0A182FBI9"/>
<evidence type="ECO:0000259" key="1">
    <source>
        <dbReference type="Pfam" id="PF10441"/>
    </source>
</evidence>
<dbReference type="OrthoDB" id="160374at2759"/>
<dbReference type="Proteomes" id="UP000069272">
    <property type="component" value="Chromosome 3R"/>
</dbReference>
<dbReference type="KEGG" id="aali:118464247"/>
<dbReference type="Pfam" id="PF10441">
    <property type="entry name" value="Urb2"/>
    <property type="match status" value="1"/>
</dbReference>
<dbReference type="InterPro" id="IPR018849">
    <property type="entry name" value="Urb2/Npa2_C"/>
</dbReference>